<feature type="transmembrane region" description="Helical" evidence="9">
    <location>
        <begin position="53"/>
        <end position="72"/>
    </location>
</feature>
<dbReference type="Proteomes" id="UP000324611">
    <property type="component" value="Unassembled WGS sequence"/>
</dbReference>
<reference evidence="11 12" key="1">
    <citation type="submission" date="2019-09" db="EMBL/GenBank/DDBJ databases">
        <title>Chitinophaga ginsengihumi sp. nov., isolated from soil of ginseng rhizosphere.</title>
        <authorList>
            <person name="Lee J."/>
        </authorList>
    </citation>
    <scope>NUCLEOTIDE SEQUENCE [LARGE SCALE GENOMIC DNA]</scope>
    <source>
        <strain evidence="11 12">BN140078</strain>
    </source>
</reference>
<comment type="caution">
    <text evidence="11">The sequence shown here is derived from an EMBL/GenBank/DDBJ whole genome shotgun (WGS) entry which is preliminary data.</text>
</comment>
<gene>
    <name evidence="11" type="ORF">F0L74_09475</name>
</gene>
<dbReference type="Pfam" id="PF00083">
    <property type="entry name" value="Sugar_tr"/>
    <property type="match status" value="1"/>
</dbReference>
<dbReference type="InterPro" id="IPR020846">
    <property type="entry name" value="MFS_dom"/>
</dbReference>
<name>A0A5B2VWX1_9BACT</name>
<evidence type="ECO:0000256" key="1">
    <source>
        <dbReference type="ARBA" id="ARBA00004651"/>
    </source>
</evidence>
<dbReference type="FunFam" id="1.20.1250.20:FF:000073">
    <property type="entry name" value="MFS myo-inositol transporter, putative"/>
    <property type="match status" value="1"/>
</dbReference>
<evidence type="ECO:0000256" key="5">
    <source>
        <dbReference type="ARBA" id="ARBA00022692"/>
    </source>
</evidence>
<feature type="transmembrane region" description="Helical" evidence="9">
    <location>
        <begin position="389"/>
        <end position="410"/>
    </location>
</feature>
<evidence type="ECO:0000256" key="8">
    <source>
        <dbReference type="RuleBase" id="RU003346"/>
    </source>
</evidence>
<reference evidence="11 12" key="2">
    <citation type="submission" date="2019-09" db="EMBL/GenBank/DDBJ databases">
        <authorList>
            <person name="Jin C."/>
        </authorList>
    </citation>
    <scope>NUCLEOTIDE SEQUENCE [LARGE SCALE GENOMIC DNA]</scope>
    <source>
        <strain evidence="11 12">BN140078</strain>
    </source>
</reference>
<keyword evidence="7 9" id="KW-0472">Membrane</keyword>
<dbReference type="PROSITE" id="PS50850">
    <property type="entry name" value="MFS"/>
    <property type="match status" value="1"/>
</dbReference>
<sequence>MKTKPNSMSLQPNVLLIAVIAATGGLLFGFDTGVISGALPFLKEHWHLTDAQLEWVTTTVLIGAVLGAVASGKLSDRLGRKKMIIINAIVFALGALGCTFAPSVTVLMVMRLLIGIAIGITSYVVPMYIAEISPTRRRGQLVTLNQLMITAGILLSYIADYLLSNDANTESWRWMFFVGFFPALVLLAGMFFLPETPRWLISRNRWEEGRKVLLQVEDKDLVEQTLVALKQDVELQTAATGGLKEVLQPWLRPALIITVGIFFFQQLSGVNTIIYYSPIIFKMAGIVSNTESILPAIIIGVVNVLSCFLSVVLLDKVGRRKLYMIGISGMIPSLFMMGLCFYLREQLGASLPIFAVLSIVFYIIFIAISLAPLGWLLISEVFPLNVRGLGMSIGSLSHWGFNAIIAFTFLKLVNGIGIATTFWFYTGICILGLIWGWYYIPETKGRSLEDIESHWRKGGSPRTL</sequence>
<keyword evidence="6 9" id="KW-1133">Transmembrane helix</keyword>
<accession>A0A5B2VWX1</accession>
<keyword evidence="4" id="KW-1003">Cell membrane</keyword>
<evidence type="ECO:0000256" key="7">
    <source>
        <dbReference type="ARBA" id="ARBA00023136"/>
    </source>
</evidence>
<feature type="domain" description="Major facilitator superfamily (MFS) profile" evidence="10">
    <location>
        <begin position="17"/>
        <end position="444"/>
    </location>
</feature>
<evidence type="ECO:0000313" key="11">
    <source>
        <dbReference type="EMBL" id="KAA2242747.1"/>
    </source>
</evidence>
<dbReference type="SUPFAM" id="SSF103473">
    <property type="entry name" value="MFS general substrate transporter"/>
    <property type="match status" value="1"/>
</dbReference>
<feature type="transmembrane region" description="Helical" evidence="9">
    <location>
        <begin position="141"/>
        <end position="159"/>
    </location>
</feature>
<feature type="transmembrane region" description="Helical" evidence="9">
    <location>
        <begin position="254"/>
        <end position="281"/>
    </location>
</feature>
<feature type="transmembrane region" description="Helical" evidence="9">
    <location>
        <begin position="350"/>
        <end position="377"/>
    </location>
</feature>
<feature type="transmembrane region" description="Helical" evidence="9">
    <location>
        <begin position="422"/>
        <end position="440"/>
    </location>
</feature>
<evidence type="ECO:0000256" key="2">
    <source>
        <dbReference type="ARBA" id="ARBA00010992"/>
    </source>
</evidence>
<dbReference type="GO" id="GO:0022857">
    <property type="term" value="F:transmembrane transporter activity"/>
    <property type="evidence" value="ECO:0007669"/>
    <property type="project" value="InterPro"/>
</dbReference>
<comment type="similarity">
    <text evidence="2 8">Belongs to the major facilitator superfamily. Sugar transporter (TC 2.A.1.1) family.</text>
</comment>
<dbReference type="AlphaFoldDB" id="A0A5B2VWX1"/>
<dbReference type="EMBL" id="VUOC01000002">
    <property type="protein sequence ID" value="KAA2242747.1"/>
    <property type="molecule type" value="Genomic_DNA"/>
</dbReference>
<dbReference type="PANTHER" id="PTHR48020:SF12">
    <property type="entry name" value="PROTON MYO-INOSITOL COTRANSPORTER"/>
    <property type="match status" value="1"/>
</dbReference>
<feature type="transmembrane region" description="Helical" evidence="9">
    <location>
        <begin position="293"/>
        <end position="315"/>
    </location>
</feature>
<feature type="transmembrane region" description="Helical" evidence="9">
    <location>
        <begin position="322"/>
        <end position="344"/>
    </location>
</feature>
<dbReference type="InterPro" id="IPR047984">
    <property type="entry name" value="XylE-like"/>
</dbReference>
<organism evidence="11 12">
    <name type="scientific">Chitinophaga agrisoli</name>
    <dbReference type="NCBI Taxonomy" id="2607653"/>
    <lineage>
        <taxon>Bacteria</taxon>
        <taxon>Pseudomonadati</taxon>
        <taxon>Bacteroidota</taxon>
        <taxon>Chitinophagia</taxon>
        <taxon>Chitinophagales</taxon>
        <taxon>Chitinophagaceae</taxon>
        <taxon>Chitinophaga</taxon>
    </lineage>
</organism>
<dbReference type="PROSITE" id="PS00216">
    <property type="entry name" value="SUGAR_TRANSPORT_1"/>
    <property type="match status" value="2"/>
</dbReference>
<dbReference type="InterPro" id="IPR005828">
    <property type="entry name" value="MFS_sugar_transport-like"/>
</dbReference>
<dbReference type="InterPro" id="IPR036259">
    <property type="entry name" value="MFS_trans_sf"/>
</dbReference>
<dbReference type="InterPro" id="IPR005829">
    <property type="entry name" value="Sugar_transporter_CS"/>
</dbReference>
<dbReference type="Gene3D" id="1.20.1250.20">
    <property type="entry name" value="MFS general substrate transporter like domains"/>
    <property type="match status" value="2"/>
</dbReference>
<feature type="transmembrane region" description="Helical" evidence="9">
    <location>
        <begin position="171"/>
        <end position="193"/>
    </location>
</feature>
<dbReference type="GO" id="GO:0005886">
    <property type="term" value="C:plasma membrane"/>
    <property type="evidence" value="ECO:0007669"/>
    <property type="project" value="UniProtKB-SubCell"/>
</dbReference>
<evidence type="ECO:0000256" key="6">
    <source>
        <dbReference type="ARBA" id="ARBA00022989"/>
    </source>
</evidence>
<keyword evidence="5 9" id="KW-0812">Transmembrane</keyword>
<protein>
    <submittedName>
        <fullName evidence="11">Sugar porter family MFS transporter</fullName>
    </submittedName>
</protein>
<dbReference type="CDD" id="cd17359">
    <property type="entry name" value="MFS_XylE_like"/>
    <property type="match status" value="1"/>
</dbReference>
<keyword evidence="12" id="KW-1185">Reference proteome</keyword>
<evidence type="ECO:0000256" key="9">
    <source>
        <dbReference type="SAM" id="Phobius"/>
    </source>
</evidence>
<comment type="subcellular location">
    <subcellularLocation>
        <location evidence="1">Cell membrane</location>
        <topology evidence="1">Multi-pass membrane protein</topology>
    </subcellularLocation>
</comment>
<proteinExistence type="inferred from homology"/>
<dbReference type="NCBIfam" id="TIGR00879">
    <property type="entry name" value="SP"/>
    <property type="match status" value="1"/>
</dbReference>
<feature type="transmembrane region" description="Helical" evidence="9">
    <location>
        <begin position="84"/>
        <end position="102"/>
    </location>
</feature>
<dbReference type="PRINTS" id="PR00171">
    <property type="entry name" value="SUGRTRNSPORT"/>
</dbReference>
<feature type="transmembrane region" description="Helical" evidence="9">
    <location>
        <begin position="108"/>
        <end position="129"/>
    </location>
</feature>
<dbReference type="InterPro" id="IPR050814">
    <property type="entry name" value="Myo-inositol_Transporter"/>
</dbReference>
<evidence type="ECO:0000259" key="10">
    <source>
        <dbReference type="PROSITE" id="PS50850"/>
    </source>
</evidence>
<evidence type="ECO:0000256" key="3">
    <source>
        <dbReference type="ARBA" id="ARBA00022448"/>
    </source>
</evidence>
<dbReference type="PROSITE" id="PS00217">
    <property type="entry name" value="SUGAR_TRANSPORT_2"/>
    <property type="match status" value="1"/>
</dbReference>
<evidence type="ECO:0000256" key="4">
    <source>
        <dbReference type="ARBA" id="ARBA00022475"/>
    </source>
</evidence>
<keyword evidence="3 8" id="KW-0813">Transport</keyword>
<evidence type="ECO:0000313" key="12">
    <source>
        <dbReference type="Proteomes" id="UP000324611"/>
    </source>
</evidence>
<dbReference type="PANTHER" id="PTHR48020">
    <property type="entry name" value="PROTON MYO-INOSITOL COTRANSPORTER"/>
    <property type="match status" value="1"/>
</dbReference>
<dbReference type="InterPro" id="IPR003663">
    <property type="entry name" value="Sugar/inositol_transpt"/>
</dbReference>